<organism evidence="2 5">
    <name type="scientific">Gossypium hirsutum</name>
    <name type="common">Upland cotton</name>
    <name type="synonym">Gossypium mexicanum</name>
    <dbReference type="NCBI Taxonomy" id="3635"/>
    <lineage>
        <taxon>Eukaryota</taxon>
        <taxon>Viridiplantae</taxon>
        <taxon>Streptophyta</taxon>
        <taxon>Embryophyta</taxon>
        <taxon>Tracheophyta</taxon>
        <taxon>Spermatophyta</taxon>
        <taxon>Magnoliopsida</taxon>
        <taxon>eudicotyledons</taxon>
        <taxon>Gunneridae</taxon>
        <taxon>Pentapetalae</taxon>
        <taxon>rosids</taxon>
        <taxon>malvids</taxon>
        <taxon>Malvales</taxon>
        <taxon>Malvaceae</taxon>
        <taxon>Malvoideae</taxon>
        <taxon>Gossypium</taxon>
    </lineage>
</organism>
<gene>
    <name evidence="3 4 5 6" type="primary">LOC107906378</name>
</gene>
<evidence type="ECO:0000313" key="2">
    <source>
        <dbReference type="Proteomes" id="UP000818029"/>
    </source>
</evidence>
<evidence type="ECO:0000313" key="4">
    <source>
        <dbReference type="RefSeq" id="XP_040949557.1"/>
    </source>
</evidence>
<dbReference type="RefSeq" id="XP_040949555.1">
    <property type="nucleotide sequence ID" value="XM_041093621.1"/>
</dbReference>
<dbReference type="RefSeq" id="XP_040949557.1">
    <property type="nucleotide sequence ID" value="XM_041093623.1"/>
</dbReference>
<protein>
    <submittedName>
        <fullName evidence="3 4">Uncharacterized protein isoform X1</fullName>
    </submittedName>
</protein>
<sequence length="289" mass="32604">MYEVGAENVVQVIAFSTTGWVGDVGKQFMERWKSVFWTVNASHCIELLLDEVVNMGDVQRTLEKAKTISKFIHDHVTVLNLWRDYMDGHDLIKPTKIKSAVPFVTLENIISEKRNITAMFTSSAWNNTTWSSTVEGKRVAKLVGDASFWRGAGMVVKLTLPLIRVLCLMHGEDKPQMGYIYETIDQVKETIEGCNSRKSEYMPFWKAIDEIWDGHLHSPLHAAGALRQGSTVQQRTNLSPGRRVSRVAVICDENIEPDLCRCFKIQAQPKFSGEAADKRKGSNRGTTVK</sequence>
<feature type="domain" description="DUF659" evidence="1">
    <location>
        <begin position="3"/>
        <end position="68"/>
    </location>
</feature>
<evidence type="ECO:0000259" key="1">
    <source>
        <dbReference type="Pfam" id="PF04937"/>
    </source>
</evidence>
<dbReference type="InterPro" id="IPR012337">
    <property type="entry name" value="RNaseH-like_sf"/>
</dbReference>
<evidence type="ECO:0000313" key="5">
    <source>
        <dbReference type="RefSeq" id="XP_040949558.1"/>
    </source>
</evidence>
<dbReference type="RefSeq" id="XP_040949558.1">
    <property type="nucleotide sequence ID" value="XM_041093624.1"/>
</dbReference>
<reference evidence="3 4" key="2">
    <citation type="submission" date="2025-05" db="UniProtKB">
        <authorList>
            <consortium name="RefSeq"/>
        </authorList>
    </citation>
    <scope>IDENTIFICATION</scope>
</reference>
<dbReference type="InterPro" id="IPR007021">
    <property type="entry name" value="DUF659"/>
</dbReference>
<name>A0ABM3A5X6_GOSHI</name>
<reference evidence="2" key="1">
    <citation type="journal article" date="2020" name="Nat. Genet.">
        <title>Genomic diversifications of five Gossypium allopolyploid species and their impact on cotton improvement.</title>
        <authorList>
            <person name="Chen Z.J."/>
            <person name="Sreedasyam A."/>
            <person name="Ando A."/>
            <person name="Song Q."/>
            <person name="De Santiago L.M."/>
            <person name="Hulse-Kemp A.M."/>
            <person name="Ding M."/>
            <person name="Ye W."/>
            <person name="Kirkbride R.C."/>
            <person name="Jenkins J."/>
            <person name="Plott C."/>
            <person name="Lovell J."/>
            <person name="Lin Y.M."/>
            <person name="Vaughn R."/>
            <person name="Liu B."/>
            <person name="Simpson S."/>
            <person name="Scheffler B.E."/>
            <person name="Wen L."/>
            <person name="Saski C.A."/>
            <person name="Grover C.E."/>
            <person name="Hu G."/>
            <person name="Conover J.L."/>
            <person name="Carlson J.W."/>
            <person name="Shu S."/>
            <person name="Boston L.B."/>
            <person name="Williams M."/>
            <person name="Peterson D.G."/>
            <person name="McGee K."/>
            <person name="Jones D.C."/>
            <person name="Wendel J.F."/>
            <person name="Stelly D.M."/>
            <person name="Grimwood J."/>
            <person name="Schmutz J."/>
        </authorList>
    </citation>
    <scope>NUCLEOTIDE SEQUENCE [LARGE SCALE GENOMIC DNA]</scope>
    <source>
        <strain evidence="2">cv. TM-1</strain>
    </source>
</reference>
<accession>A0ABM3A5X6</accession>
<dbReference type="SUPFAM" id="SSF53098">
    <property type="entry name" value="Ribonuclease H-like"/>
    <property type="match status" value="1"/>
</dbReference>
<evidence type="ECO:0000313" key="3">
    <source>
        <dbReference type="RefSeq" id="XP_040949555.1"/>
    </source>
</evidence>
<evidence type="ECO:0000313" key="6">
    <source>
        <dbReference type="RefSeq" id="XP_040949559.1"/>
    </source>
</evidence>
<dbReference type="PANTHER" id="PTHR32166:SF63">
    <property type="entry name" value="HAT TRANSPOSON SUPERFAMILY PROTEIN"/>
    <property type="match status" value="1"/>
</dbReference>
<dbReference type="RefSeq" id="XP_040949559.1">
    <property type="nucleotide sequence ID" value="XM_041093625.1"/>
</dbReference>
<dbReference type="GeneID" id="107906378"/>
<dbReference type="PANTHER" id="PTHR32166">
    <property type="entry name" value="OSJNBA0013A04.12 PROTEIN"/>
    <property type="match status" value="1"/>
</dbReference>
<dbReference type="Pfam" id="PF04937">
    <property type="entry name" value="DUF659"/>
    <property type="match status" value="1"/>
</dbReference>
<keyword evidence="2" id="KW-1185">Reference proteome</keyword>
<proteinExistence type="predicted"/>
<dbReference type="Proteomes" id="UP000818029">
    <property type="component" value="Chromosome D05"/>
</dbReference>